<accession>A0ABS8A7Z1</accession>
<protein>
    <recommendedName>
        <fullName evidence="4">YtxH domain-containing protein</fullName>
    </recommendedName>
</protein>
<keyword evidence="3" id="KW-1185">Reference proteome</keyword>
<dbReference type="RefSeq" id="WP_226182530.1">
    <property type="nucleotide sequence ID" value="NZ_JAJADQ010000001.1"/>
</dbReference>
<dbReference type="Proteomes" id="UP001165297">
    <property type="component" value="Unassembled WGS sequence"/>
</dbReference>
<gene>
    <name evidence="2" type="ORF">LGH70_02955</name>
</gene>
<feature type="region of interest" description="Disordered" evidence="1">
    <location>
        <begin position="82"/>
        <end position="126"/>
    </location>
</feature>
<organism evidence="2 3">
    <name type="scientific">Hymenobacter nitidus</name>
    <dbReference type="NCBI Taxonomy" id="2880929"/>
    <lineage>
        <taxon>Bacteria</taxon>
        <taxon>Pseudomonadati</taxon>
        <taxon>Bacteroidota</taxon>
        <taxon>Cytophagia</taxon>
        <taxon>Cytophagales</taxon>
        <taxon>Hymenobacteraceae</taxon>
        <taxon>Hymenobacter</taxon>
    </lineage>
</organism>
<evidence type="ECO:0000313" key="3">
    <source>
        <dbReference type="Proteomes" id="UP001165297"/>
    </source>
</evidence>
<reference evidence="2" key="1">
    <citation type="submission" date="2021-10" db="EMBL/GenBank/DDBJ databases">
        <authorList>
            <person name="Dean J.D."/>
            <person name="Kim M.K."/>
            <person name="Newey C.N."/>
            <person name="Stoker T.S."/>
            <person name="Thompson D.W."/>
            <person name="Grose J.H."/>
        </authorList>
    </citation>
    <scope>NUCLEOTIDE SEQUENCE</scope>
    <source>
        <strain evidence="2">BT635</strain>
    </source>
</reference>
<proteinExistence type="predicted"/>
<evidence type="ECO:0008006" key="4">
    <source>
        <dbReference type="Google" id="ProtNLM"/>
    </source>
</evidence>
<sequence length="126" mass="13486">MGKHKKKHSKKDQVSDDVLDAAALAIRKYRKVTNEIAKLSTGQKLVGGAILAAAGYFYLDKLSADWLDSQLPGLRALLPGAAKAEATPEDAGDDESERPAAARKSRKGPKRSKAHRPPAAAPDEDE</sequence>
<feature type="compositionally biased region" description="Acidic residues" evidence="1">
    <location>
        <begin position="87"/>
        <end position="96"/>
    </location>
</feature>
<name>A0ABS8A7Z1_9BACT</name>
<evidence type="ECO:0000256" key="1">
    <source>
        <dbReference type="SAM" id="MobiDB-lite"/>
    </source>
</evidence>
<comment type="caution">
    <text evidence="2">The sequence shown here is derived from an EMBL/GenBank/DDBJ whole genome shotgun (WGS) entry which is preliminary data.</text>
</comment>
<dbReference type="EMBL" id="JAJADQ010000001">
    <property type="protein sequence ID" value="MCB2376523.1"/>
    <property type="molecule type" value="Genomic_DNA"/>
</dbReference>
<evidence type="ECO:0000313" key="2">
    <source>
        <dbReference type="EMBL" id="MCB2376523.1"/>
    </source>
</evidence>
<feature type="compositionally biased region" description="Basic residues" evidence="1">
    <location>
        <begin position="101"/>
        <end position="116"/>
    </location>
</feature>